<evidence type="ECO:0000256" key="2">
    <source>
        <dbReference type="SAM" id="Phobius"/>
    </source>
</evidence>
<name>Q6AKI5_DESPS</name>
<keyword evidence="2" id="KW-1133">Transmembrane helix</keyword>
<evidence type="ECO:0000313" key="3">
    <source>
        <dbReference type="EMBL" id="CAG37140.1"/>
    </source>
</evidence>
<dbReference type="Gene3D" id="3.30.1150.10">
    <property type="match status" value="1"/>
</dbReference>
<dbReference type="Pfam" id="PF13103">
    <property type="entry name" value="TonB_2"/>
    <property type="match status" value="1"/>
</dbReference>
<keyword evidence="4" id="KW-1185">Reference proteome</keyword>
<dbReference type="OrthoDB" id="5432798at2"/>
<dbReference type="KEGG" id="dps:DP2411"/>
<evidence type="ECO:0000256" key="1">
    <source>
        <dbReference type="SAM" id="MobiDB-lite"/>
    </source>
</evidence>
<dbReference type="RefSeq" id="WP_011189652.1">
    <property type="nucleotide sequence ID" value="NC_006138.1"/>
</dbReference>
<feature type="compositionally biased region" description="Polar residues" evidence="1">
    <location>
        <begin position="158"/>
        <end position="175"/>
    </location>
</feature>
<reference evidence="4" key="1">
    <citation type="journal article" date="2004" name="Environ. Microbiol.">
        <title>The genome of Desulfotalea psychrophila, a sulfate-reducing bacterium from permanently cold Arctic sediments.</title>
        <authorList>
            <person name="Rabus R."/>
            <person name="Ruepp A."/>
            <person name="Frickey T."/>
            <person name="Rattei T."/>
            <person name="Fartmann B."/>
            <person name="Stark M."/>
            <person name="Bauer M."/>
            <person name="Zibat A."/>
            <person name="Lombardot T."/>
            <person name="Becker I."/>
            <person name="Amann J."/>
            <person name="Gellner K."/>
            <person name="Teeling H."/>
            <person name="Leuschner W.D."/>
            <person name="Gloeckner F.-O."/>
            <person name="Lupas A.N."/>
            <person name="Amann R."/>
            <person name="Klenk H.-P."/>
        </authorList>
    </citation>
    <scope>NUCLEOTIDE SEQUENCE [LARGE SCALE GENOMIC DNA]</scope>
    <source>
        <strain evidence="4">DSM 12343 / LSv54</strain>
    </source>
</reference>
<dbReference type="eggNOG" id="COG0810">
    <property type="taxonomic scope" value="Bacteria"/>
</dbReference>
<dbReference type="STRING" id="177439.DP2411"/>
<accession>Q6AKI5</accession>
<dbReference type="SUPFAM" id="SSF74653">
    <property type="entry name" value="TolA/TonB C-terminal domain"/>
    <property type="match status" value="1"/>
</dbReference>
<dbReference type="HOGENOM" id="CLU_1003736_0_0_7"/>
<sequence length="277" mass="31638">MLTKNHHTPETSFPWQMPFAIVLALHIGLALAVTLAPQFSHKKPRFENIYTVDLIELAPPVKVQRTSKPQKIRAKSVSVAKVIPAKLTVADPVSIAPKKKKIKKIPPKLKENKKSADKAMARERRRLDQAIVAEKLARQEAEQAQRELEEEEKLFKNSKGTTSLPTTRTVKSGSHNRQKMTGVEAQWFARVTSHLMQFWALPELQEWDSRLTTTVIITVNQDGRIINNYFEHKSGNRIFDQFVKKSLQDADPLPKMPAAMKQYRFEFGLHFKPGTIQ</sequence>
<feature type="region of interest" description="Disordered" evidence="1">
    <location>
        <begin position="142"/>
        <end position="178"/>
    </location>
</feature>
<protein>
    <recommendedName>
        <fullName evidence="5">TonB C-terminal domain-containing protein</fullName>
    </recommendedName>
</protein>
<keyword evidence="2" id="KW-0812">Transmembrane</keyword>
<dbReference type="AlphaFoldDB" id="Q6AKI5"/>
<feature type="transmembrane region" description="Helical" evidence="2">
    <location>
        <begin position="15"/>
        <end position="36"/>
    </location>
</feature>
<dbReference type="Proteomes" id="UP000000602">
    <property type="component" value="Chromosome"/>
</dbReference>
<proteinExistence type="predicted"/>
<evidence type="ECO:0008006" key="5">
    <source>
        <dbReference type="Google" id="ProtNLM"/>
    </source>
</evidence>
<keyword evidence="2" id="KW-0472">Membrane</keyword>
<dbReference type="EMBL" id="CR522870">
    <property type="protein sequence ID" value="CAG37140.1"/>
    <property type="molecule type" value="Genomic_DNA"/>
</dbReference>
<gene>
    <name evidence="3" type="ordered locus">DP2411</name>
</gene>
<evidence type="ECO:0000313" key="4">
    <source>
        <dbReference type="Proteomes" id="UP000000602"/>
    </source>
</evidence>
<organism evidence="3 4">
    <name type="scientific">Desulfotalea psychrophila (strain LSv54 / DSM 12343)</name>
    <dbReference type="NCBI Taxonomy" id="177439"/>
    <lineage>
        <taxon>Bacteria</taxon>
        <taxon>Pseudomonadati</taxon>
        <taxon>Thermodesulfobacteriota</taxon>
        <taxon>Desulfobulbia</taxon>
        <taxon>Desulfobulbales</taxon>
        <taxon>Desulfocapsaceae</taxon>
        <taxon>Desulfotalea</taxon>
    </lineage>
</organism>